<keyword evidence="3" id="KW-1185">Reference proteome</keyword>
<dbReference type="AlphaFoldDB" id="W6M7V0"/>
<evidence type="ECO:0000313" key="2">
    <source>
        <dbReference type="EMBL" id="CDI03717.1"/>
    </source>
</evidence>
<organism evidence="2 3">
    <name type="scientific">Candidatus Competibacter denitrificans Run_A_D11</name>
    <dbReference type="NCBI Taxonomy" id="1400863"/>
    <lineage>
        <taxon>Bacteria</taxon>
        <taxon>Pseudomonadati</taxon>
        <taxon>Pseudomonadota</taxon>
        <taxon>Gammaproteobacteria</taxon>
        <taxon>Candidatus Competibacteraceae</taxon>
        <taxon>Candidatus Competibacter</taxon>
    </lineage>
</organism>
<evidence type="ECO:0000313" key="3">
    <source>
        <dbReference type="Proteomes" id="UP000035760"/>
    </source>
</evidence>
<dbReference type="STRING" id="1400863.BN873_610114"/>
<comment type="caution">
    <text evidence="2">The sequence shown here is derived from an EMBL/GenBank/DDBJ whole genome shotgun (WGS) entry which is preliminary data.</text>
</comment>
<reference evidence="2" key="2">
    <citation type="submission" date="2014-03" db="EMBL/GenBank/DDBJ databases">
        <title>Candidatus Competibacter-lineage genomes retrieved from metagenomes reveal functional metabolic diversity.</title>
        <authorList>
            <person name="McIlroy S.J."/>
            <person name="Albertsen M."/>
            <person name="Andresen E.K."/>
            <person name="Saunders A.M."/>
            <person name="Kristiansen R."/>
            <person name="Stokholm-Bjerregaard M."/>
            <person name="Nielsen K.L."/>
            <person name="Nielsen P.H."/>
        </authorList>
    </citation>
    <scope>NUCLEOTIDE SEQUENCE</scope>
    <source>
        <strain evidence="2">Run_A_D11</strain>
    </source>
</reference>
<gene>
    <name evidence="2" type="ORF">BN873_610114</name>
</gene>
<protein>
    <submittedName>
        <fullName evidence="2">Uncharacterized protein</fullName>
    </submittedName>
</protein>
<sequence>MTLSQPDPKSIKMRIIKELDKKLHWQPHNLPPKRPDLPRSRRTLTVGVPPYPPSAAGSPGSEALLPRLLVPLVRHRHLLH</sequence>
<dbReference type="EMBL" id="CBTJ020000071">
    <property type="protein sequence ID" value="CDI03717.1"/>
    <property type="molecule type" value="Genomic_DNA"/>
</dbReference>
<accession>W6M7V0</accession>
<proteinExistence type="predicted"/>
<feature type="region of interest" description="Disordered" evidence="1">
    <location>
        <begin position="25"/>
        <end position="62"/>
    </location>
</feature>
<dbReference type="Proteomes" id="UP000035760">
    <property type="component" value="Unassembled WGS sequence"/>
</dbReference>
<evidence type="ECO:0000256" key="1">
    <source>
        <dbReference type="SAM" id="MobiDB-lite"/>
    </source>
</evidence>
<name>W6M7V0_9GAMM</name>
<reference evidence="2" key="1">
    <citation type="submission" date="2013-07" db="EMBL/GenBank/DDBJ databases">
        <authorList>
            <person name="McIlroy S."/>
        </authorList>
    </citation>
    <scope>NUCLEOTIDE SEQUENCE [LARGE SCALE GENOMIC DNA]</scope>
    <source>
        <strain evidence="2">Run_A_D11</strain>
    </source>
</reference>